<dbReference type="SMART" id="SM00062">
    <property type="entry name" value="PBPb"/>
    <property type="match status" value="1"/>
</dbReference>
<dbReference type="RefSeq" id="WP_152211647.1">
    <property type="nucleotide sequence ID" value="NZ_WFLN01000004.1"/>
</dbReference>
<gene>
    <name evidence="3" type="ORF">GCL57_02310</name>
</gene>
<organism evidence="3 4">
    <name type="scientific">Fluviispira multicolorata</name>
    <dbReference type="NCBI Taxonomy" id="2654512"/>
    <lineage>
        <taxon>Bacteria</taxon>
        <taxon>Pseudomonadati</taxon>
        <taxon>Bdellovibrionota</taxon>
        <taxon>Oligoflexia</taxon>
        <taxon>Silvanigrellales</taxon>
        <taxon>Silvanigrellaceae</taxon>
        <taxon>Fluviispira</taxon>
    </lineage>
</organism>
<reference evidence="3 4" key="1">
    <citation type="submission" date="2019-10" db="EMBL/GenBank/DDBJ databases">
        <title>New genus of Silvanigrellaceae.</title>
        <authorList>
            <person name="Pitt A."/>
            <person name="Hahn M.W."/>
        </authorList>
    </citation>
    <scope>NUCLEOTIDE SEQUENCE [LARGE SCALE GENOMIC DNA]</scope>
    <source>
        <strain evidence="3 4">33A1-SZDP</strain>
    </source>
</reference>
<dbReference type="Pfam" id="PF00497">
    <property type="entry name" value="SBP_bac_3"/>
    <property type="match status" value="1"/>
</dbReference>
<feature type="domain" description="Solute-binding protein family 3/N-terminal" evidence="2">
    <location>
        <begin position="23"/>
        <end position="241"/>
    </location>
</feature>
<dbReference type="Proteomes" id="UP000442694">
    <property type="component" value="Unassembled WGS sequence"/>
</dbReference>
<evidence type="ECO:0000256" key="1">
    <source>
        <dbReference type="ARBA" id="ARBA00022729"/>
    </source>
</evidence>
<protein>
    <submittedName>
        <fullName evidence="3">Transporter substrate-binding domain-containing protein</fullName>
    </submittedName>
</protein>
<dbReference type="InterPro" id="IPR001638">
    <property type="entry name" value="Solute-binding_3/MltF_N"/>
</dbReference>
<keyword evidence="1" id="KW-0732">Signal</keyword>
<evidence type="ECO:0000313" key="4">
    <source>
        <dbReference type="Proteomes" id="UP000442694"/>
    </source>
</evidence>
<dbReference type="PANTHER" id="PTHR35936">
    <property type="entry name" value="MEMBRANE-BOUND LYTIC MUREIN TRANSGLYCOSYLASE F"/>
    <property type="match status" value="1"/>
</dbReference>
<evidence type="ECO:0000313" key="3">
    <source>
        <dbReference type="EMBL" id="KAB8033561.1"/>
    </source>
</evidence>
<dbReference type="EMBL" id="WFLN01000004">
    <property type="protein sequence ID" value="KAB8033561.1"/>
    <property type="molecule type" value="Genomic_DNA"/>
</dbReference>
<dbReference type="Gene3D" id="3.40.190.10">
    <property type="entry name" value="Periplasmic binding protein-like II"/>
    <property type="match status" value="2"/>
</dbReference>
<accession>A0A833JF58</accession>
<comment type="caution">
    <text evidence="3">The sequence shown here is derived from an EMBL/GenBank/DDBJ whole genome shotgun (WGS) entry which is preliminary data.</text>
</comment>
<name>A0A833JF58_9BACT</name>
<evidence type="ECO:0000259" key="2">
    <source>
        <dbReference type="SMART" id="SM00062"/>
    </source>
</evidence>
<dbReference type="SUPFAM" id="SSF53850">
    <property type="entry name" value="Periplasmic binding protein-like II"/>
    <property type="match status" value="1"/>
</dbReference>
<sequence length="244" mass="28376">MRTILVIVFLIYTQLSFADGEKTLIVGFFNNRPFSYIEKQTGKESGIIIDFLKKKILKFDNIKINYQQYPLSRVLKEVSNNSIDIVAILGKNPEREKLIYFSETPIYSTYNYLMVLSNSKLVKIESIQDLKKETIGIVQNSAYCDFIKLNKHLLHIDETANENFIPIQVNKLLHKRITAAYAFLPEALYFEAKMMGIASSVRMVKIPDKKVSVYMAFSKKLSKNIRVKIEENLKKYHIEQLEMK</sequence>
<dbReference type="AlphaFoldDB" id="A0A833JF58"/>
<proteinExistence type="predicted"/>
<dbReference type="PANTHER" id="PTHR35936:SF19">
    <property type="entry name" value="AMINO-ACID-BINDING PROTEIN YXEM-RELATED"/>
    <property type="match status" value="1"/>
</dbReference>
<keyword evidence="4" id="KW-1185">Reference proteome</keyword>